<gene>
    <name evidence="1" type="ORF">JBS370_LOCUS33017</name>
</gene>
<dbReference type="InterPro" id="IPR011990">
    <property type="entry name" value="TPR-like_helical_dom_sf"/>
</dbReference>
<dbReference type="Gene3D" id="1.25.40.10">
    <property type="entry name" value="Tetratricopeptide repeat domain"/>
    <property type="match status" value="1"/>
</dbReference>
<dbReference type="EMBL" id="CAJOBD010009187">
    <property type="protein sequence ID" value="CAF4129993.1"/>
    <property type="molecule type" value="Genomic_DNA"/>
</dbReference>
<evidence type="ECO:0000313" key="2">
    <source>
        <dbReference type="Proteomes" id="UP000663836"/>
    </source>
</evidence>
<feature type="non-terminal residue" evidence="1">
    <location>
        <position position="1"/>
    </location>
</feature>
<dbReference type="SUPFAM" id="SSF48452">
    <property type="entry name" value="TPR-like"/>
    <property type="match status" value="1"/>
</dbReference>
<protein>
    <submittedName>
        <fullName evidence="1">Uncharacterized protein</fullName>
    </submittedName>
</protein>
<accession>A0A819WV42</accession>
<dbReference type="Proteomes" id="UP000663836">
    <property type="component" value="Unassembled WGS sequence"/>
</dbReference>
<proteinExistence type="predicted"/>
<name>A0A819WV42_9BILA</name>
<organism evidence="1 2">
    <name type="scientific">Rotaria sordida</name>
    <dbReference type="NCBI Taxonomy" id="392033"/>
    <lineage>
        <taxon>Eukaryota</taxon>
        <taxon>Metazoa</taxon>
        <taxon>Spiralia</taxon>
        <taxon>Gnathifera</taxon>
        <taxon>Rotifera</taxon>
        <taxon>Eurotatoria</taxon>
        <taxon>Bdelloidea</taxon>
        <taxon>Philodinida</taxon>
        <taxon>Philodinidae</taxon>
        <taxon>Rotaria</taxon>
    </lineage>
</organism>
<dbReference type="AlphaFoldDB" id="A0A819WV42"/>
<sequence>MFLRKIDNEKSNINFEKIHNDYEDFRKKIIDDYEKECVIKNPYYHIIIGNDLIINDFSLDSKYDQAMKHFDQAIELDSDHCAAAFVGRGWLLLKGKERTLFSNELCVNYKDDAIRSFQRALELLSEEMALLTSMQTLLQQRCTNKSVGKLCDIRLILSDHVHCHKNAIENREEIAIVKDDNSQFRVIYKQKENEKLSEWIVNDPEMNDRLIHLVYNGVIIDRTHYWTICNRIYKEVSSRNGFIQLDYLAFLQTPPNKRKYEVTFNDLTTREDCGTRDQAIETIDWGFDDELVNIDFDELEEETAKTLIQQIRKKKLDFSLTFKNLEYGQIENLIDTASVDQEDIKINKVNLRELFMKELRPDLELAEFSGRGIEYLVEVSEKNFIPWFSISSVAGLAVVQMAVGGILIASGFGSTVGMGLITESVVDLFIAYQAYSKRQFSWSDYGKQKAVSLIISGISMGISAIKDGCKGAKTVMTAIGQEALEQAGTKIVTNGSAAGQVLVETGKNITQRAIKKIGLTVISDTVTGEVWRIAESHLMSSWSSYGTDMLSTAISEKAELYLNDDEKQNLD</sequence>
<comment type="caution">
    <text evidence="1">The sequence shown here is derived from an EMBL/GenBank/DDBJ whole genome shotgun (WGS) entry which is preliminary data.</text>
</comment>
<evidence type="ECO:0000313" key="1">
    <source>
        <dbReference type="EMBL" id="CAF4129993.1"/>
    </source>
</evidence>
<reference evidence="1" key="1">
    <citation type="submission" date="2021-02" db="EMBL/GenBank/DDBJ databases">
        <authorList>
            <person name="Nowell W R."/>
        </authorList>
    </citation>
    <scope>NUCLEOTIDE SEQUENCE</scope>
</reference>